<dbReference type="STRING" id="1122133.SAMN02745157_0266"/>
<dbReference type="InterPro" id="IPR041657">
    <property type="entry name" value="HTH_17"/>
</dbReference>
<evidence type="ECO:0000313" key="7">
    <source>
        <dbReference type="Proteomes" id="UP000184485"/>
    </source>
</evidence>
<feature type="domain" description="Helix-turn-helix" evidence="5">
    <location>
        <begin position="9"/>
        <end position="60"/>
    </location>
</feature>
<comment type="similarity">
    <text evidence="2">Belongs to the citrate synthase family.</text>
</comment>
<dbReference type="InterPro" id="IPR016142">
    <property type="entry name" value="Citrate_synth-like_lrg_a-sub"/>
</dbReference>
<dbReference type="Pfam" id="PF00285">
    <property type="entry name" value="Citrate_synt"/>
    <property type="match status" value="1"/>
</dbReference>
<dbReference type="Proteomes" id="UP000184485">
    <property type="component" value="Unassembled WGS sequence"/>
</dbReference>
<dbReference type="GO" id="GO:0005975">
    <property type="term" value="P:carbohydrate metabolic process"/>
    <property type="evidence" value="ECO:0007669"/>
    <property type="project" value="TreeGrafter"/>
</dbReference>
<dbReference type="CDD" id="cd06102">
    <property type="entry name" value="citrate_synt_like_2"/>
    <property type="match status" value="1"/>
</dbReference>
<evidence type="ECO:0000313" key="6">
    <source>
        <dbReference type="EMBL" id="SHH06573.1"/>
    </source>
</evidence>
<dbReference type="Gene3D" id="1.10.230.10">
    <property type="entry name" value="Cytochrome P450-Terp, domain 2"/>
    <property type="match status" value="1"/>
</dbReference>
<evidence type="ECO:0000256" key="1">
    <source>
        <dbReference type="ARBA" id="ARBA00004751"/>
    </source>
</evidence>
<evidence type="ECO:0000259" key="5">
    <source>
        <dbReference type="Pfam" id="PF12728"/>
    </source>
</evidence>
<protein>
    <recommendedName>
        <fullName evidence="3">citrate synthase (unknown stereospecificity)</fullName>
        <ecNumber evidence="3">2.3.3.16</ecNumber>
    </recommendedName>
</protein>
<dbReference type="EC" id="2.3.3.16" evidence="3"/>
<evidence type="ECO:0000256" key="3">
    <source>
        <dbReference type="ARBA" id="ARBA00012972"/>
    </source>
</evidence>
<dbReference type="Gene3D" id="1.10.580.10">
    <property type="entry name" value="Citrate Synthase, domain 1"/>
    <property type="match status" value="1"/>
</dbReference>
<gene>
    <name evidence="6" type="ORF">SAMN02745157_0266</name>
</gene>
<dbReference type="InterPro" id="IPR016143">
    <property type="entry name" value="Citrate_synth-like_sm_a-sub"/>
</dbReference>
<dbReference type="PRINTS" id="PR00143">
    <property type="entry name" value="CITRTSNTHASE"/>
</dbReference>
<dbReference type="PANTHER" id="PTHR11739">
    <property type="entry name" value="CITRATE SYNTHASE"/>
    <property type="match status" value="1"/>
</dbReference>
<dbReference type="GO" id="GO:0005829">
    <property type="term" value="C:cytosol"/>
    <property type="evidence" value="ECO:0007669"/>
    <property type="project" value="TreeGrafter"/>
</dbReference>
<reference evidence="6" key="1">
    <citation type="submission" date="2016-11" db="EMBL/GenBank/DDBJ databases">
        <authorList>
            <person name="Jaros S."/>
            <person name="Januszkiewicz K."/>
            <person name="Wedrychowicz H."/>
        </authorList>
    </citation>
    <scope>NUCLEOTIDE SEQUENCE [LARGE SCALE GENOMIC DNA]</scope>
    <source>
        <strain evidence="6">DSM 19436</strain>
    </source>
</reference>
<dbReference type="RefSeq" id="WP_244540374.1">
    <property type="nucleotide sequence ID" value="NZ_FQUP01000013.1"/>
</dbReference>
<dbReference type="AlphaFoldDB" id="A0A1M5PZE8"/>
<dbReference type="UniPathway" id="UPA00223">
    <property type="reaction ID" value="UER00717"/>
</dbReference>
<name>A0A1M5PZE8_9HYPH</name>
<dbReference type="InterPro" id="IPR036969">
    <property type="entry name" value="Citrate_synthase_sf"/>
</dbReference>
<sequence length="381" mass="39861">MTDIDPSRLLTAEEASRLLGVRPASLYAYVSRGRIRALPHPGDPRARLYSRDDIEALIANKERQARPGAAAATALDWGLPVLSSGLSSIADGRLAYRGHDATSLAETATLESIAELLWATGPVAFRGRASSAGPQSGSPIDRAVFALAAELPDAVPGERGARLVERAARLVRIIGSAAAGRWLADAPLHEALAATWQAPAAGQAIRKALVLVADHELNASTFAVRVAASTGASLTHALIAGLVTLAGPAHGGATDRVAAFLDEVQRLGDPAVAVGARLQRGEALPGFGHRLYPDGDPRATTLLRAIRIGPLELALIEAVEAATAQRPTIDVALVLLERHFRLPPRSALALFATGRSVGWIAHALEQAATGRLIRPRAVFNG</sequence>
<keyword evidence="7" id="KW-1185">Reference proteome</keyword>
<dbReference type="Pfam" id="PF12728">
    <property type="entry name" value="HTH_17"/>
    <property type="match status" value="1"/>
</dbReference>
<dbReference type="EMBL" id="FQUP01000013">
    <property type="protein sequence ID" value="SHH06573.1"/>
    <property type="molecule type" value="Genomic_DNA"/>
</dbReference>
<dbReference type="SUPFAM" id="SSF48256">
    <property type="entry name" value="Citrate synthase"/>
    <property type="match status" value="1"/>
</dbReference>
<comment type="pathway">
    <text evidence="1">Carbohydrate metabolism; tricarboxylic acid cycle; isocitrate from oxaloacetate: step 1/2.</text>
</comment>
<organism evidence="6 7">
    <name type="scientific">Kaistia soli DSM 19436</name>
    <dbReference type="NCBI Taxonomy" id="1122133"/>
    <lineage>
        <taxon>Bacteria</taxon>
        <taxon>Pseudomonadati</taxon>
        <taxon>Pseudomonadota</taxon>
        <taxon>Alphaproteobacteria</taxon>
        <taxon>Hyphomicrobiales</taxon>
        <taxon>Kaistiaceae</taxon>
        <taxon>Kaistia</taxon>
    </lineage>
</organism>
<evidence type="ECO:0000256" key="4">
    <source>
        <dbReference type="ARBA" id="ARBA00022679"/>
    </source>
</evidence>
<accession>A0A1M5PZE8</accession>
<proteinExistence type="inferred from homology"/>
<dbReference type="InterPro" id="IPR002020">
    <property type="entry name" value="Citrate_synthase"/>
</dbReference>
<dbReference type="PANTHER" id="PTHR11739:SF4">
    <property type="entry name" value="CITRATE SYNTHASE, PEROXISOMAL"/>
    <property type="match status" value="1"/>
</dbReference>
<dbReference type="GO" id="GO:0036440">
    <property type="term" value="F:citrate synthase activity"/>
    <property type="evidence" value="ECO:0007669"/>
    <property type="project" value="UniProtKB-EC"/>
</dbReference>
<keyword evidence="4" id="KW-0808">Transferase</keyword>
<dbReference type="GO" id="GO:0006099">
    <property type="term" value="P:tricarboxylic acid cycle"/>
    <property type="evidence" value="ECO:0007669"/>
    <property type="project" value="UniProtKB-UniPathway"/>
</dbReference>
<evidence type="ECO:0000256" key="2">
    <source>
        <dbReference type="ARBA" id="ARBA00010566"/>
    </source>
</evidence>